<dbReference type="EMBL" id="CZKB01000001">
    <property type="protein sequence ID" value="CUR56047.1"/>
    <property type="molecule type" value="Genomic_DNA"/>
</dbReference>
<feature type="transmembrane region" description="Helical" evidence="1">
    <location>
        <begin position="23"/>
        <end position="45"/>
    </location>
</feature>
<evidence type="ECO:0008006" key="3">
    <source>
        <dbReference type="Google" id="ProtNLM"/>
    </source>
</evidence>
<proteinExistence type="predicted"/>
<keyword evidence="1" id="KW-0812">Transmembrane</keyword>
<feature type="transmembrane region" description="Helical" evidence="1">
    <location>
        <begin position="65"/>
        <end position="87"/>
    </location>
</feature>
<protein>
    <recommendedName>
        <fullName evidence="3">Integral membrane protein</fullName>
    </recommendedName>
</protein>
<accession>A0A2P2C1Z8</accession>
<keyword evidence="1" id="KW-0472">Membrane</keyword>
<keyword evidence="1" id="KW-1133">Transmembrane helix</keyword>
<name>A0A2P2C1Z8_9ZZZZ</name>
<reference evidence="2" key="1">
    <citation type="submission" date="2015-08" db="EMBL/GenBank/DDBJ databases">
        <authorList>
            <person name="Babu N.S."/>
            <person name="Beckwith C.J."/>
            <person name="Beseler K.G."/>
            <person name="Brison A."/>
            <person name="Carone J.V."/>
            <person name="Caskin T.P."/>
            <person name="Diamond M."/>
            <person name="Durham M.E."/>
            <person name="Foxe J.M."/>
            <person name="Go M."/>
            <person name="Henderson B.A."/>
            <person name="Jones I.B."/>
            <person name="McGettigan J.A."/>
            <person name="Micheletti S.J."/>
            <person name="Nasrallah M.E."/>
            <person name="Ortiz D."/>
            <person name="Piller C.R."/>
            <person name="Privatt S.R."/>
            <person name="Schneider S.L."/>
            <person name="Sharp S."/>
            <person name="Smith T.C."/>
            <person name="Stanton J.D."/>
            <person name="Ullery H.E."/>
            <person name="Wilson R.J."/>
            <person name="Serrano M.G."/>
            <person name="Buck G."/>
            <person name="Lee V."/>
            <person name="Wang Y."/>
            <person name="Carvalho R."/>
            <person name="Voegtly L."/>
            <person name="Shi R."/>
            <person name="Duckworth R."/>
            <person name="Johnson A."/>
            <person name="Loviza R."/>
            <person name="Walstead R."/>
            <person name="Shah Z."/>
            <person name="Kiflezghi M."/>
            <person name="Wade K."/>
            <person name="Ball S.L."/>
            <person name="Bradley K.W."/>
            <person name="Asai D.J."/>
            <person name="Bowman C.A."/>
            <person name="Russell D.A."/>
            <person name="Pope W.H."/>
            <person name="Jacobs-Sera D."/>
            <person name="Hendrix R.W."/>
            <person name="Hatfull G.F."/>
        </authorList>
    </citation>
    <scope>NUCLEOTIDE SEQUENCE</scope>
</reference>
<evidence type="ECO:0000256" key="1">
    <source>
        <dbReference type="SAM" id="Phobius"/>
    </source>
</evidence>
<gene>
    <name evidence="2" type="ORF">NOCA110095</name>
</gene>
<organism evidence="2">
    <name type="scientific">metagenome</name>
    <dbReference type="NCBI Taxonomy" id="256318"/>
    <lineage>
        <taxon>unclassified sequences</taxon>
        <taxon>metagenomes</taxon>
    </lineage>
</organism>
<dbReference type="AlphaFoldDB" id="A0A2P2C1Z8"/>
<dbReference type="Pfam" id="PF19779">
    <property type="entry name" value="DUF6264"/>
    <property type="match status" value="1"/>
</dbReference>
<dbReference type="InterPro" id="IPR046231">
    <property type="entry name" value="DUF6264"/>
</dbReference>
<evidence type="ECO:0000313" key="2">
    <source>
        <dbReference type="EMBL" id="CUR56047.1"/>
    </source>
</evidence>
<sequence>MLAVSQPTSYADRRATVSPVDRVVTVLLLVGLAILVPIAGFMGLLTAMASDGCGASSCNDSLMGLGVATSAISPVVVGVAAFVWVVVRWVRGRSTWWVPLVAVVVGAGLWALGALLTFSAVG</sequence>
<feature type="transmembrane region" description="Helical" evidence="1">
    <location>
        <begin position="96"/>
        <end position="121"/>
    </location>
</feature>